<dbReference type="AlphaFoldDB" id="A0A8X6SCA4"/>
<name>A0A8X6SCA4_TRICX</name>
<proteinExistence type="predicted"/>
<dbReference type="InterPro" id="IPR036397">
    <property type="entry name" value="RNaseH_sf"/>
</dbReference>
<organism evidence="1 2">
    <name type="scientific">Trichonephila clavipes</name>
    <name type="common">Golden silk orbweaver</name>
    <name type="synonym">Nephila clavipes</name>
    <dbReference type="NCBI Taxonomy" id="2585209"/>
    <lineage>
        <taxon>Eukaryota</taxon>
        <taxon>Metazoa</taxon>
        <taxon>Ecdysozoa</taxon>
        <taxon>Arthropoda</taxon>
        <taxon>Chelicerata</taxon>
        <taxon>Arachnida</taxon>
        <taxon>Araneae</taxon>
        <taxon>Araneomorphae</taxon>
        <taxon>Entelegynae</taxon>
        <taxon>Araneoidea</taxon>
        <taxon>Nephilidae</taxon>
        <taxon>Trichonephila</taxon>
    </lineage>
</organism>
<dbReference type="InterPro" id="IPR052709">
    <property type="entry name" value="Transposase-MT_Hybrid"/>
</dbReference>
<dbReference type="PANTHER" id="PTHR46060:SF1">
    <property type="entry name" value="MARINER MOS1 TRANSPOSASE-LIKE PROTEIN"/>
    <property type="match status" value="1"/>
</dbReference>
<dbReference type="EMBL" id="BMAU01021261">
    <property type="protein sequence ID" value="GFY06657.1"/>
    <property type="molecule type" value="Genomic_DNA"/>
</dbReference>
<evidence type="ECO:0000313" key="2">
    <source>
        <dbReference type="Proteomes" id="UP000887159"/>
    </source>
</evidence>
<reference evidence="1" key="1">
    <citation type="submission" date="2020-08" db="EMBL/GenBank/DDBJ databases">
        <title>Multicomponent nature underlies the extraordinary mechanical properties of spider dragline silk.</title>
        <authorList>
            <person name="Kono N."/>
            <person name="Nakamura H."/>
            <person name="Mori M."/>
            <person name="Yoshida Y."/>
            <person name="Ohtoshi R."/>
            <person name="Malay A.D."/>
            <person name="Moran D.A.P."/>
            <person name="Tomita M."/>
            <person name="Numata K."/>
            <person name="Arakawa K."/>
        </authorList>
    </citation>
    <scope>NUCLEOTIDE SEQUENCE</scope>
</reference>
<dbReference type="Gene3D" id="3.30.420.10">
    <property type="entry name" value="Ribonuclease H-like superfamily/Ribonuclease H"/>
    <property type="match status" value="1"/>
</dbReference>
<gene>
    <name evidence="1" type="primary">G5I_05225</name>
    <name evidence="1" type="ORF">TNCV_3525131</name>
</gene>
<evidence type="ECO:0000313" key="1">
    <source>
        <dbReference type="EMBL" id="GFY06657.1"/>
    </source>
</evidence>
<keyword evidence="2" id="KW-1185">Reference proteome</keyword>
<dbReference type="Proteomes" id="UP000887159">
    <property type="component" value="Unassembled WGS sequence"/>
</dbReference>
<comment type="caution">
    <text evidence="1">The sequence shown here is derived from an EMBL/GenBank/DDBJ whole genome shotgun (WGS) entry which is preliminary data.</text>
</comment>
<dbReference type="PANTHER" id="PTHR46060">
    <property type="entry name" value="MARINER MOS1 TRANSPOSASE-LIKE PROTEIN"/>
    <property type="match status" value="1"/>
</dbReference>
<sequence>MRQLIPRYLSRDSWPNTASQCEHPPYSSDLASYDFYMFPKVKSALKRTRFESVEGVKEKASRVLKELTKDDFQHCFEQWKIRMEGCMDREGVYIEGDNK</sequence>
<accession>A0A8X6SCA4</accession>
<protein>
    <submittedName>
        <fullName evidence="1">FLJ37770-like protein</fullName>
    </submittedName>
</protein>
<dbReference type="GO" id="GO:0003676">
    <property type="term" value="F:nucleic acid binding"/>
    <property type="evidence" value="ECO:0007669"/>
    <property type="project" value="InterPro"/>
</dbReference>